<dbReference type="InterPro" id="IPR016187">
    <property type="entry name" value="CTDL_fold"/>
</dbReference>
<dbReference type="InterPro" id="IPR005532">
    <property type="entry name" value="SUMF_dom"/>
</dbReference>
<sequence length="582" mass="65942">MEVPKNNEDWSTPASIVVFQSRVHEWLMQFYRDINSGKITLMRKLARVLFMILEHEAFHAEMLLYILLQHAGTGTLPPTGFSPPVWSTLTSGWDHNLLLAISTVTLGPATVMLGHGDDKSEDACTSVHAFGWDNEHPKGEVHIGEFKIEWRPITNGEFYEYYSSKGKEAVKFPASWVEVEGEVQVHTLYGPIPMSVAKHWPIITLYDNLTMYASVKACTAADHDRVPAIANPPSPANACNDAPPEPPLNNQQIAQRACREHEYQAAQADAPQHRQSAERGLMWARQPYVEPVTRHDLGHMDVVCRYCNALHWRNERVISKSMQTNPAFSMCCNHGKIDLPAPLAPPEFFRYLFASPEPQAEDFRDNIRQYNAALAFTSLGVKIDDHLNNGWSEPVFRIHGELHHRHGSLLPQERQDPAYAQLYIYDPRDALNQRMQRNSNLRRDTMECLQGILNTSHHYAHVYKHAYEVLAGRGDIEDVVIRLCLLPTTDQCRYNLPTADEMAVILPGDGSEDVGKCDIILRHRNGPLQRISEGNAAYSCLHYVLFYPYGEHGWHFDMTLHESDTSPAYPHGLLRVSGSNPC</sequence>
<dbReference type="SUPFAM" id="SSF56436">
    <property type="entry name" value="C-type lectin-like"/>
    <property type="match status" value="1"/>
</dbReference>
<keyword evidence="3" id="KW-1185">Reference proteome</keyword>
<dbReference type="PANTHER" id="PTHR45786:SF74">
    <property type="entry name" value="ATP-DEPENDENT DNA HELICASE"/>
    <property type="match status" value="1"/>
</dbReference>
<name>A0A401GSW2_9APHY</name>
<dbReference type="Proteomes" id="UP000287166">
    <property type="component" value="Unassembled WGS sequence"/>
</dbReference>
<evidence type="ECO:0000313" key="3">
    <source>
        <dbReference type="Proteomes" id="UP000287166"/>
    </source>
</evidence>
<evidence type="ECO:0000313" key="2">
    <source>
        <dbReference type="EMBL" id="GBE85260.1"/>
    </source>
</evidence>
<dbReference type="PANTHER" id="PTHR45786">
    <property type="entry name" value="DNA BINDING PROTEIN-LIKE"/>
    <property type="match status" value="1"/>
</dbReference>
<comment type="caution">
    <text evidence="2">The sequence shown here is derived from an EMBL/GenBank/DDBJ whole genome shotgun (WGS) entry which is preliminary data.</text>
</comment>
<feature type="domain" description="Sulfatase-modifying factor enzyme-like" evidence="1">
    <location>
        <begin position="128"/>
        <end position="242"/>
    </location>
</feature>
<dbReference type="GeneID" id="38782177"/>
<dbReference type="EMBL" id="BFAD01000007">
    <property type="protein sequence ID" value="GBE85260.1"/>
    <property type="molecule type" value="Genomic_DNA"/>
</dbReference>
<proteinExistence type="predicted"/>
<protein>
    <recommendedName>
        <fullName evidence="1">Sulfatase-modifying factor enzyme-like domain-containing protein</fullName>
    </recommendedName>
</protein>
<reference evidence="2 3" key="1">
    <citation type="journal article" date="2018" name="Sci. Rep.">
        <title>Genome sequence of the cauliflower mushroom Sparassis crispa (Hanabiratake) and its association with beneficial usage.</title>
        <authorList>
            <person name="Kiyama R."/>
            <person name="Furutani Y."/>
            <person name="Kawaguchi K."/>
            <person name="Nakanishi T."/>
        </authorList>
    </citation>
    <scope>NUCLEOTIDE SEQUENCE [LARGE SCALE GENOMIC DNA]</scope>
</reference>
<dbReference type="STRING" id="139825.A0A401GSW2"/>
<dbReference type="InParanoid" id="A0A401GSW2"/>
<gene>
    <name evidence="2" type="ORF">SCP_0704470</name>
</gene>
<accession>A0A401GSW2</accession>
<dbReference type="RefSeq" id="XP_027616173.1">
    <property type="nucleotide sequence ID" value="XM_027760372.1"/>
</dbReference>
<dbReference type="AlphaFoldDB" id="A0A401GSW2"/>
<dbReference type="OrthoDB" id="2272314at2759"/>
<organism evidence="2 3">
    <name type="scientific">Sparassis crispa</name>
    <dbReference type="NCBI Taxonomy" id="139825"/>
    <lineage>
        <taxon>Eukaryota</taxon>
        <taxon>Fungi</taxon>
        <taxon>Dikarya</taxon>
        <taxon>Basidiomycota</taxon>
        <taxon>Agaricomycotina</taxon>
        <taxon>Agaricomycetes</taxon>
        <taxon>Polyporales</taxon>
        <taxon>Sparassidaceae</taxon>
        <taxon>Sparassis</taxon>
    </lineage>
</organism>
<evidence type="ECO:0000259" key="1">
    <source>
        <dbReference type="Pfam" id="PF03781"/>
    </source>
</evidence>
<dbReference type="Pfam" id="PF03781">
    <property type="entry name" value="FGE-sulfatase"/>
    <property type="match status" value="1"/>
</dbReference>